<reference evidence="6 7" key="1">
    <citation type="submission" date="2020-07" db="EMBL/GenBank/DDBJ databases">
        <title>Sequencing the genomes of 1000 actinobacteria strains.</title>
        <authorList>
            <person name="Klenk H.-P."/>
        </authorList>
    </citation>
    <scope>NUCLEOTIDE SEQUENCE [LARGE SCALE GENOMIC DNA]</scope>
    <source>
        <strain evidence="6 7">DSM 26341</strain>
    </source>
</reference>
<gene>
    <name evidence="6" type="ORF">BJY26_002337</name>
</gene>
<evidence type="ECO:0000259" key="5">
    <source>
        <dbReference type="PROSITE" id="PS50977"/>
    </source>
</evidence>
<accession>A0A7Z0II19</accession>
<dbReference type="SUPFAM" id="SSF46689">
    <property type="entry name" value="Homeodomain-like"/>
    <property type="match status" value="1"/>
</dbReference>
<dbReference type="RefSeq" id="WP_237248968.1">
    <property type="nucleotide sequence ID" value="NZ_JACBZP010000001.1"/>
</dbReference>
<dbReference type="InterPro" id="IPR001647">
    <property type="entry name" value="HTH_TetR"/>
</dbReference>
<evidence type="ECO:0000313" key="7">
    <source>
        <dbReference type="Proteomes" id="UP000539111"/>
    </source>
</evidence>
<keyword evidence="1" id="KW-0805">Transcription regulation</keyword>
<dbReference type="Gene3D" id="1.10.357.10">
    <property type="entry name" value="Tetracycline Repressor, domain 2"/>
    <property type="match status" value="1"/>
</dbReference>
<dbReference type="EMBL" id="JACBZP010000001">
    <property type="protein sequence ID" value="NYI68031.1"/>
    <property type="molecule type" value="Genomic_DNA"/>
</dbReference>
<dbReference type="Pfam" id="PF00440">
    <property type="entry name" value="TetR_N"/>
    <property type="match status" value="1"/>
</dbReference>
<comment type="caution">
    <text evidence="6">The sequence shown here is derived from an EMBL/GenBank/DDBJ whole genome shotgun (WGS) entry which is preliminary data.</text>
</comment>
<evidence type="ECO:0000313" key="6">
    <source>
        <dbReference type="EMBL" id="NYI68031.1"/>
    </source>
</evidence>
<dbReference type="PANTHER" id="PTHR30055:SF234">
    <property type="entry name" value="HTH-TYPE TRANSCRIPTIONAL REGULATOR BETI"/>
    <property type="match status" value="1"/>
</dbReference>
<evidence type="ECO:0000256" key="2">
    <source>
        <dbReference type="ARBA" id="ARBA00023125"/>
    </source>
</evidence>
<keyword evidence="7" id="KW-1185">Reference proteome</keyword>
<proteinExistence type="predicted"/>
<dbReference type="Proteomes" id="UP000539111">
    <property type="component" value="Unassembled WGS sequence"/>
</dbReference>
<evidence type="ECO:0000256" key="1">
    <source>
        <dbReference type="ARBA" id="ARBA00023015"/>
    </source>
</evidence>
<dbReference type="GO" id="GO:0000976">
    <property type="term" value="F:transcription cis-regulatory region binding"/>
    <property type="evidence" value="ECO:0007669"/>
    <property type="project" value="TreeGrafter"/>
</dbReference>
<dbReference type="PRINTS" id="PR00455">
    <property type="entry name" value="HTHTETR"/>
</dbReference>
<feature type="domain" description="HTH tetR-type" evidence="5">
    <location>
        <begin position="16"/>
        <end position="76"/>
    </location>
</feature>
<dbReference type="PROSITE" id="PS50977">
    <property type="entry name" value="HTH_TETR_2"/>
    <property type="match status" value="1"/>
</dbReference>
<protein>
    <submittedName>
        <fullName evidence="6">AcrR family transcriptional regulator</fullName>
    </submittedName>
</protein>
<organism evidence="6 7">
    <name type="scientific">Spelaeicoccus albus</name>
    <dbReference type="NCBI Taxonomy" id="1280376"/>
    <lineage>
        <taxon>Bacteria</taxon>
        <taxon>Bacillati</taxon>
        <taxon>Actinomycetota</taxon>
        <taxon>Actinomycetes</taxon>
        <taxon>Micrococcales</taxon>
        <taxon>Brevibacteriaceae</taxon>
        <taxon>Spelaeicoccus</taxon>
    </lineage>
</organism>
<dbReference type="GO" id="GO:0003700">
    <property type="term" value="F:DNA-binding transcription factor activity"/>
    <property type="evidence" value="ECO:0007669"/>
    <property type="project" value="TreeGrafter"/>
</dbReference>
<dbReference type="PANTHER" id="PTHR30055">
    <property type="entry name" value="HTH-TYPE TRANSCRIPTIONAL REGULATOR RUTR"/>
    <property type="match status" value="1"/>
</dbReference>
<dbReference type="InterPro" id="IPR050109">
    <property type="entry name" value="HTH-type_TetR-like_transc_reg"/>
</dbReference>
<sequence>MINEPQPTGRRERKKAATRRGIADAALRMFRERGYESVGIREIAVEADVAVTTLFAHFPSKEALVFEQAADFETRLVAAVAERDQGASVICALHEEIRTLVQHCTTGDATGIWTMIEQSPELSTYAQILELRYAHALAAAIQAAPDLHTSEVASDTIARFAMAAFTLARQSADPEAALDEAFHMIGAAWSAARPSQEQ</sequence>
<evidence type="ECO:0000256" key="4">
    <source>
        <dbReference type="PROSITE-ProRule" id="PRU00335"/>
    </source>
</evidence>
<evidence type="ECO:0000256" key="3">
    <source>
        <dbReference type="ARBA" id="ARBA00023163"/>
    </source>
</evidence>
<dbReference type="AlphaFoldDB" id="A0A7Z0II19"/>
<dbReference type="InterPro" id="IPR009057">
    <property type="entry name" value="Homeodomain-like_sf"/>
</dbReference>
<keyword evidence="3" id="KW-0804">Transcription</keyword>
<feature type="DNA-binding region" description="H-T-H motif" evidence="4">
    <location>
        <begin position="39"/>
        <end position="58"/>
    </location>
</feature>
<keyword evidence="2 4" id="KW-0238">DNA-binding</keyword>
<name>A0A7Z0II19_9MICO</name>